<gene>
    <name evidence="1" type="ORF">CLAU1311_LOCUS9264</name>
</gene>
<sequence length="292" mass="33210">MLGFLTRLQRGVWLTHSFYRCLVPNPEVKNQQLVLSQRVIANALLNLRSHTLRDFEKAMSNLDKAITNSMYFDFKLKDLKLKVAEEHLYPTSLEQIGYKWLEERDWGTAAFQVRDEAMFHREFSKPLYNLHGPGEILLAKHLLMNFANEPSKVIQREDLVLMRDPREPHELSPKEKAELALGGGSGGLLVRRVVAVPGEEIVCVNNEDETIVLDNNEVWVMADNADVSASDALDSRTFGPVDATAHVFGRVFYSIRSAVDHGPVKNPNPSSQSFDRLWTEDVDIDGFLELYK</sequence>
<reference evidence="1" key="1">
    <citation type="submission" date="2021-01" db="EMBL/GenBank/DDBJ databases">
        <authorList>
            <person name="Corre E."/>
            <person name="Pelletier E."/>
            <person name="Niang G."/>
            <person name="Scheremetjew M."/>
            <person name="Finn R."/>
            <person name="Kale V."/>
            <person name="Holt S."/>
            <person name="Cochrane G."/>
            <person name="Meng A."/>
            <person name="Brown T."/>
            <person name="Cohen L."/>
        </authorList>
    </citation>
    <scope>NUCLEOTIDE SEQUENCE</scope>
    <source>
        <strain evidence="1">RCC856</strain>
    </source>
</reference>
<name>A0A7S2Z8C1_9CHLO</name>
<dbReference type="PANTHER" id="PTHR47040:SF1">
    <property type="entry name" value="MITOCHONDRIAL ATP-INDEPENDENT INNER MEMBRANE PROTEASE SUBUNIT 2"/>
    <property type="match status" value="1"/>
</dbReference>
<evidence type="ECO:0008006" key="2">
    <source>
        <dbReference type="Google" id="ProtNLM"/>
    </source>
</evidence>
<dbReference type="InterPro" id="IPR036286">
    <property type="entry name" value="LexA/Signal_pep-like_sf"/>
</dbReference>
<dbReference type="InterPro" id="IPR053307">
    <property type="entry name" value="Mitochondrial_IM_protease"/>
</dbReference>
<protein>
    <recommendedName>
        <fullName evidence="2">Mitochondrial inner membrane protease subunit</fullName>
    </recommendedName>
</protein>
<dbReference type="EMBL" id="HBHU01014192">
    <property type="protein sequence ID" value="CAE0028827.1"/>
    <property type="molecule type" value="Transcribed_RNA"/>
</dbReference>
<dbReference type="AlphaFoldDB" id="A0A7S2Z8C1"/>
<evidence type="ECO:0000313" key="1">
    <source>
        <dbReference type="EMBL" id="CAE0028827.1"/>
    </source>
</evidence>
<proteinExistence type="predicted"/>
<dbReference type="SUPFAM" id="SSF51306">
    <property type="entry name" value="LexA/Signal peptidase"/>
    <property type="match status" value="1"/>
</dbReference>
<dbReference type="PANTHER" id="PTHR47040">
    <property type="entry name" value="OSJNBA0068L06.9 PROTEIN"/>
    <property type="match status" value="1"/>
</dbReference>
<organism evidence="1">
    <name type="scientific">Chloropicon laureae</name>
    <dbReference type="NCBI Taxonomy" id="464258"/>
    <lineage>
        <taxon>Eukaryota</taxon>
        <taxon>Viridiplantae</taxon>
        <taxon>Chlorophyta</taxon>
        <taxon>Chloropicophyceae</taxon>
        <taxon>Chloropicales</taxon>
        <taxon>Chloropicaceae</taxon>
        <taxon>Chloropicon</taxon>
    </lineage>
</organism>
<dbReference type="Gene3D" id="2.10.109.10">
    <property type="entry name" value="Umud Fragment, subunit A"/>
    <property type="match status" value="1"/>
</dbReference>
<accession>A0A7S2Z8C1</accession>